<accession>A0AAN9IHA1</accession>
<evidence type="ECO:0000313" key="3">
    <source>
        <dbReference type="Proteomes" id="UP001359559"/>
    </source>
</evidence>
<comment type="caution">
    <text evidence="2">The sequence shown here is derived from an EMBL/GenBank/DDBJ whole genome shotgun (WGS) entry which is preliminary data.</text>
</comment>
<sequence length="109" mass="12520">MYLEKVVLGHIGRGFMLEEEVWRKGPWRRQIAKTWEELQIEMGELPETRPQEGSNNSTRREHSRSSCQVGKQTHLSLKKLICGMAPFWDLDDIGNFSIASATNKAGLYN</sequence>
<dbReference type="AlphaFoldDB" id="A0AAN9IHA1"/>
<name>A0AAN9IHA1_CLITE</name>
<keyword evidence="3" id="KW-1185">Reference proteome</keyword>
<organism evidence="2 3">
    <name type="scientific">Clitoria ternatea</name>
    <name type="common">Butterfly pea</name>
    <dbReference type="NCBI Taxonomy" id="43366"/>
    <lineage>
        <taxon>Eukaryota</taxon>
        <taxon>Viridiplantae</taxon>
        <taxon>Streptophyta</taxon>
        <taxon>Embryophyta</taxon>
        <taxon>Tracheophyta</taxon>
        <taxon>Spermatophyta</taxon>
        <taxon>Magnoliopsida</taxon>
        <taxon>eudicotyledons</taxon>
        <taxon>Gunneridae</taxon>
        <taxon>Pentapetalae</taxon>
        <taxon>rosids</taxon>
        <taxon>fabids</taxon>
        <taxon>Fabales</taxon>
        <taxon>Fabaceae</taxon>
        <taxon>Papilionoideae</taxon>
        <taxon>50 kb inversion clade</taxon>
        <taxon>NPAAA clade</taxon>
        <taxon>indigoferoid/millettioid clade</taxon>
        <taxon>Phaseoleae</taxon>
        <taxon>Clitoria</taxon>
    </lineage>
</organism>
<evidence type="ECO:0000313" key="2">
    <source>
        <dbReference type="EMBL" id="KAK7279172.1"/>
    </source>
</evidence>
<dbReference type="Proteomes" id="UP001359559">
    <property type="component" value="Unassembled WGS sequence"/>
</dbReference>
<dbReference type="EMBL" id="JAYKXN010000006">
    <property type="protein sequence ID" value="KAK7279172.1"/>
    <property type="molecule type" value="Genomic_DNA"/>
</dbReference>
<protein>
    <submittedName>
        <fullName evidence="2">Uncharacterized protein</fullName>
    </submittedName>
</protein>
<feature type="region of interest" description="Disordered" evidence="1">
    <location>
        <begin position="42"/>
        <end position="71"/>
    </location>
</feature>
<evidence type="ECO:0000256" key="1">
    <source>
        <dbReference type="SAM" id="MobiDB-lite"/>
    </source>
</evidence>
<gene>
    <name evidence="2" type="ORF">RJT34_24218</name>
</gene>
<reference evidence="2 3" key="1">
    <citation type="submission" date="2024-01" db="EMBL/GenBank/DDBJ databases">
        <title>The genomes of 5 underutilized Papilionoideae crops provide insights into root nodulation and disease resistance.</title>
        <authorList>
            <person name="Yuan L."/>
        </authorList>
    </citation>
    <scope>NUCLEOTIDE SEQUENCE [LARGE SCALE GENOMIC DNA]</scope>
    <source>
        <strain evidence="2">LY-2023</strain>
        <tissue evidence="2">Leaf</tissue>
    </source>
</reference>
<proteinExistence type="predicted"/>